<dbReference type="AlphaFoldDB" id="A0AAN8L2C0"/>
<reference evidence="2 3" key="1">
    <citation type="submission" date="2021-04" db="EMBL/GenBank/DDBJ databases">
        <authorList>
            <person name="De Guttry C."/>
            <person name="Zahm M."/>
            <person name="Klopp C."/>
            <person name="Cabau C."/>
            <person name="Louis A."/>
            <person name="Berthelot C."/>
            <person name="Parey E."/>
            <person name="Roest Crollius H."/>
            <person name="Montfort J."/>
            <person name="Robinson-Rechavi M."/>
            <person name="Bucao C."/>
            <person name="Bouchez O."/>
            <person name="Gislard M."/>
            <person name="Lluch J."/>
            <person name="Milhes M."/>
            <person name="Lampietro C."/>
            <person name="Lopez Roques C."/>
            <person name="Donnadieu C."/>
            <person name="Braasch I."/>
            <person name="Desvignes T."/>
            <person name="Postlethwait J."/>
            <person name="Bobe J."/>
            <person name="Wedekind C."/>
            <person name="Guiguen Y."/>
        </authorList>
    </citation>
    <scope>NUCLEOTIDE SEQUENCE [LARGE SCALE GENOMIC DNA]</scope>
    <source>
        <strain evidence="2">Cs_M1</strain>
        <tissue evidence="2">Blood</tissue>
    </source>
</reference>
<dbReference type="EMBL" id="JAGTTL010000026">
    <property type="protein sequence ID" value="KAK6301842.1"/>
    <property type="molecule type" value="Genomic_DNA"/>
</dbReference>
<accession>A0AAN8L2C0</accession>
<name>A0AAN8L2C0_9TELE</name>
<feature type="domain" description="Tudor" evidence="1">
    <location>
        <begin position="97"/>
        <end position="161"/>
    </location>
</feature>
<dbReference type="GO" id="GO:0007283">
    <property type="term" value="P:spermatogenesis"/>
    <property type="evidence" value="ECO:0007669"/>
    <property type="project" value="TreeGrafter"/>
</dbReference>
<proteinExistence type="predicted"/>
<dbReference type="Proteomes" id="UP001356427">
    <property type="component" value="Unassembled WGS sequence"/>
</dbReference>
<dbReference type="InterPro" id="IPR035437">
    <property type="entry name" value="SNase_OB-fold_sf"/>
</dbReference>
<dbReference type="GO" id="GO:0043186">
    <property type="term" value="C:P granule"/>
    <property type="evidence" value="ECO:0007669"/>
    <property type="project" value="TreeGrafter"/>
</dbReference>
<keyword evidence="3" id="KW-1185">Reference proteome</keyword>
<evidence type="ECO:0000259" key="1">
    <source>
        <dbReference type="Pfam" id="PF00567"/>
    </source>
</evidence>
<gene>
    <name evidence="2" type="ORF">J4Q44_G00278950</name>
</gene>
<dbReference type="GO" id="GO:0030719">
    <property type="term" value="P:P granule organization"/>
    <property type="evidence" value="ECO:0007669"/>
    <property type="project" value="TreeGrafter"/>
</dbReference>
<dbReference type="InterPro" id="IPR002999">
    <property type="entry name" value="Tudor"/>
</dbReference>
<comment type="caution">
    <text evidence="2">The sequence shown here is derived from an EMBL/GenBank/DDBJ whole genome shotgun (WGS) entry which is preliminary data.</text>
</comment>
<evidence type="ECO:0000313" key="3">
    <source>
        <dbReference type="Proteomes" id="UP001356427"/>
    </source>
</evidence>
<dbReference type="GO" id="GO:0034587">
    <property type="term" value="P:piRNA processing"/>
    <property type="evidence" value="ECO:0007669"/>
    <property type="project" value="TreeGrafter"/>
</dbReference>
<sequence>MSCARNTEPKVVGSVVTEIKPRQELKPEEAPQSFSVKEEGLVQANGTSAQAAGEEVQLAREAREEEMEEDEIVSPDSLSEVFKFEIPSPDLRFQPDGHLQVYVSASENPHHFWIQILGLDKLSAEMSRFYSNGTLQEQRVETIMVGDIVAAPYRDYGNWNRRGSWG</sequence>
<protein>
    <recommendedName>
        <fullName evidence="1">Tudor domain-containing protein</fullName>
    </recommendedName>
</protein>
<dbReference type="InterPro" id="IPR050621">
    <property type="entry name" value="Tudor_domain_containing"/>
</dbReference>
<dbReference type="PANTHER" id="PTHR22948:SF18">
    <property type="entry name" value="TUDOR AND KH DOMAIN-CONTAINING PROTEIN"/>
    <property type="match status" value="1"/>
</dbReference>
<dbReference type="Gene3D" id="2.40.50.90">
    <property type="match status" value="1"/>
</dbReference>
<dbReference type="PANTHER" id="PTHR22948">
    <property type="entry name" value="TUDOR DOMAIN CONTAINING PROTEIN"/>
    <property type="match status" value="1"/>
</dbReference>
<evidence type="ECO:0000313" key="2">
    <source>
        <dbReference type="EMBL" id="KAK6301842.1"/>
    </source>
</evidence>
<organism evidence="2 3">
    <name type="scientific">Coregonus suidteri</name>
    <dbReference type="NCBI Taxonomy" id="861788"/>
    <lineage>
        <taxon>Eukaryota</taxon>
        <taxon>Metazoa</taxon>
        <taxon>Chordata</taxon>
        <taxon>Craniata</taxon>
        <taxon>Vertebrata</taxon>
        <taxon>Euteleostomi</taxon>
        <taxon>Actinopterygii</taxon>
        <taxon>Neopterygii</taxon>
        <taxon>Teleostei</taxon>
        <taxon>Protacanthopterygii</taxon>
        <taxon>Salmoniformes</taxon>
        <taxon>Salmonidae</taxon>
        <taxon>Coregoninae</taxon>
        <taxon>Coregonus</taxon>
    </lineage>
</organism>
<dbReference type="Pfam" id="PF00567">
    <property type="entry name" value="TUDOR"/>
    <property type="match status" value="1"/>
</dbReference>